<keyword evidence="4" id="KW-0597">Phosphoprotein</keyword>
<proteinExistence type="inferred from homology"/>
<accession>B3ERN2</accession>
<evidence type="ECO:0000256" key="11">
    <source>
        <dbReference type="ARBA" id="ARBA00023080"/>
    </source>
</evidence>
<evidence type="ECO:0000256" key="9">
    <source>
        <dbReference type="ARBA" id="ARBA00022840"/>
    </source>
</evidence>
<dbReference type="GO" id="GO:0006183">
    <property type="term" value="P:GTP biosynthetic process"/>
    <property type="evidence" value="ECO:0007669"/>
    <property type="project" value="InterPro"/>
</dbReference>
<keyword evidence="7" id="KW-0547">Nucleotide-binding</keyword>
<dbReference type="SMART" id="SM00562">
    <property type="entry name" value="NDK"/>
    <property type="match status" value="1"/>
</dbReference>
<dbReference type="GO" id="GO:0006241">
    <property type="term" value="P:CTP biosynthetic process"/>
    <property type="evidence" value="ECO:0007669"/>
    <property type="project" value="InterPro"/>
</dbReference>
<keyword evidence="11" id="KW-0546">Nucleotide metabolism</keyword>
<dbReference type="PRINTS" id="PR01243">
    <property type="entry name" value="NUCDPKINASE"/>
</dbReference>
<name>B3ERN2_AMOA5</name>
<dbReference type="PANTHER" id="PTHR46161">
    <property type="entry name" value="NUCLEOSIDE DIPHOSPHATE KINASE"/>
    <property type="match status" value="1"/>
</dbReference>
<dbReference type="eggNOG" id="COG0105">
    <property type="taxonomic scope" value="Bacteria"/>
</dbReference>
<evidence type="ECO:0000256" key="12">
    <source>
        <dbReference type="PROSITE-ProRule" id="PRU00706"/>
    </source>
</evidence>
<organism evidence="15 16">
    <name type="scientific">Amoebophilus asiaticus (strain 5a2)</name>
    <dbReference type="NCBI Taxonomy" id="452471"/>
    <lineage>
        <taxon>Bacteria</taxon>
        <taxon>Pseudomonadati</taxon>
        <taxon>Bacteroidota</taxon>
        <taxon>Cytophagia</taxon>
        <taxon>Cytophagales</taxon>
        <taxon>Amoebophilaceae</taxon>
        <taxon>Candidatus Amoebophilus</taxon>
    </lineage>
</organism>
<gene>
    <name evidence="15" type="ordered locus">Aasi_0474</name>
</gene>
<keyword evidence="9" id="KW-0067">ATP-binding</keyword>
<feature type="binding site" evidence="12">
    <location>
        <position position="85"/>
    </location>
    <ligand>
        <name>ATP</name>
        <dbReference type="ChEBI" id="CHEBI:30616"/>
    </ligand>
</feature>
<evidence type="ECO:0000256" key="5">
    <source>
        <dbReference type="ARBA" id="ARBA00022679"/>
    </source>
</evidence>
<dbReference type="STRING" id="452471.Aasi_0474"/>
<comment type="cofactor">
    <cofactor evidence="1">
        <name>Mg(2+)</name>
        <dbReference type="ChEBI" id="CHEBI:18420"/>
    </cofactor>
</comment>
<feature type="binding site" evidence="12">
    <location>
        <position position="106"/>
    </location>
    <ligand>
        <name>ATP</name>
        <dbReference type="ChEBI" id="CHEBI:30616"/>
    </ligand>
</feature>
<evidence type="ECO:0000256" key="7">
    <source>
        <dbReference type="ARBA" id="ARBA00022741"/>
    </source>
</evidence>
<keyword evidence="8" id="KW-0418">Kinase</keyword>
<comment type="similarity">
    <text evidence="2 12 13">Belongs to the NDK family.</text>
</comment>
<dbReference type="GO" id="GO:0004550">
    <property type="term" value="F:nucleoside diphosphate kinase activity"/>
    <property type="evidence" value="ECO:0007669"/>
    <property type="project" value="UniProtKB-EC"/>
</dbReference>
<evidence type="ECO:0000313" key="15">
    <source>
        <dbReference type="EMBL" id="ACE05884.1"/>
    </source>
</evidence>
<dbReference type="Gene3D" id="3.30.70.141">
    <property type="entry name" value="Nucleoside diphosphate kinase-like domain"/>
    <property type="match status" value="1"/>
</dbReference>
<dbReference type="InterPro" id="IPR001564">
    <property type="entry name" value="Nucleoside_diP_kinase"/>
</dbReference>
<dbReference type="SUPFAM" id="SSF54919">
    <property type="entry name" value="Nucleoside diphosphate kinase, NDK"/>
    <property type="match status" value="1"/>
</dbReference>
<dbReference type="GO" id="GO:0006228">
    <property type="term" value="P:UTP biosynthetic process"/>
    <property type="evidence" value="ECO:0007669"/>
    <property type="project" value="InterPro"/>
</dbReference>
<dbReference type="EC" id="2.7.4.6" evidence="3"/>
<dbReference type="InterPro" id="IPR036850">
    <property type="entry name" value="NDK-like_dom_sf"/>
</dbReference>
<evidence type="ECO:0000259" key="14">
    <source>
        <dbReference type="SMART" id="SM00562"/>
    </source>
</evidence>
<protein>
    <recommendedName>
        <fullName evidence="3">nucleoside-diphosphate kinase</fullName>
        <ecNumber evidence="3">2.7.4.6</ecNumber>
    </recommendedName>
</protein>
<feature type="binding site" evidence="12">
    <location>
        <position position="79"/>
    </location>
    <ligand>
        <name>ATP</name>
        <dbReference type="ChEBI" id="CHEBI:30616"/>
    </ligand>
</feature>
<dbReference type="PROSITE" id="PS51374">
    <property type="entry name" value="NDPK_LIKE"/>
    <property type="match status" value="1"/>
</dbReference>
<evidence type="ECO:0000256" key="10">
    <source>
        <dbReference type="ARBA" id="ARBA00022842"/>
    </source>
</evidence>
<keyword evidence="5" id="KW-0808">Transferase</keyword>
<dbReference type="CDD" id="cd04413">
    <property type="entry name" value="NDPk_I"/>
    <property type="match status" value="1"/>
</dbReference>
<feature type="domain" description="Nucleoside diphosphate kinase-like" evidence="14">
    <location>
        <begin position="1"/>
        <end position="130"/>
    </location>
</feature>
<evidence type="ECO:0000256" key="4">
    <source>
        <dbReference type="ARBA" id="ARBA00022553"/>
    </source>
</evidence>
<dbReference type="InterPro" id="IPR034907">
    <property type="entry name" value="NDK-like_dom"/>
</dbReference>
<dbReference type="Pfam" id="PF00334">
    <property type="entry name" value="NDK"/>
    <property type="match status" value="1"/>
</dbReference>
<feature type="binding site" evidence="12">
    <location>
        <position position="51"/>
    </location>
    <ligand>
        <name>ATP</name>
        <dbReference type="ChEBI" id="CHEBI:30616"/>
    </ligand>
</feature>
<evidence type="ECO:0000256" key="8">
    <source>
        <dbReference type="ARBA" id="ARBA00022777"/>
    </source>
</evidence>
<feature type="active site" description="Pros-phosphohistidine intermediate" evidence="12">
    <location>
        <position position="109"/>
    </location>
</feature>
<reference evidence="15 16" key="1">
    <citation type="journal article" date="2010" name="J. Bacteriol.">
        <title>The genome of the amoeba symbiont 'Candidatus Amoebophilus asiaticus' reveals common mechanisms for host cell interaction among amoeba-associated bacteria.</title>
        <authorList>
            <person name="Schmitz-Esser S."/>
            <person name="Tischler P."/>
            <person name="Arnold R."/>
            <person name="Montanaro J."/>
            <person name="Wagner M."/>
            <person name="Rattei T."/>
            <person name="Horn M."/>
        </authorList>
    </citation>
    <scope>NUCLEOTIDE SEQUENCE [LARGE SCALE GENOMIC DNA]</scope>
    <source>
        <strain evidence="15 16">5a2</strain>
    </source>
</reference>
<evidence type="ECO:0000256" key="13">
    <source>
        <dbReference type="RuleBase" id="RU004011"/>
    </source>
</evidence>
<dbReference type="KEGG" id="aas:Aasi_0474"/>
<keyword evidence="6" id="KW-0479">Metal-binding</keyword>
<feature type="binding site" evidence="12">
    <location>
        <position position="3"/>
    </location>
    <ligand>
        <name>ATP</name>
        <dbReference type="ChEBI" id="CHEBI:30616"/>
    </ligand>
</feature>
<dbReference type="FunFam" id="3.30.70.141:FF:000017">
    <property type="entry name" value="Nucleoside diphosphate kinase"/>
    <property type="match status" value="1"/>
</dbReference>
<dbReference type="GO" id="GO:0005524">
    <property type="term" value="F:ATP binding"/>
    <property type="evidence" value="ECO:0007669"/>
    <property type="project" value="UniProtKB-KW"/>
</dbReference>
<evidence type="ECO:0000256" key="1">
    <source>
        <dbReference type="ARBA" id="ARBA00001946"/>
    </source>
</evidence>
<evidence type="ECO:0000256" key="6">
    <source>
        <dbReference type="ARBA" id="ARBA00022723"/>
    </source>
</evidence>
<sequence>MIKPEIVEAKQVGEIITQIEQNGFTIRALELVQLEIEDAEEFYAVHQDRPFYKDLCTYMSSGPVVAMVLEKDNAVAEFRKFIGATNPAEANEGTIRKQFGKSIEENAIHGSDADETALEEIEFFFPGMLE</sequence>
<evidence type="ECO:0000256" key="3">
    <source>
        <dbReference type="ARBA" id="ARBA00012966"/>
    </source>
</evidence>
<evidence type="ECO:0000256" key="2">
    <source>
        <dbReference type="ARBA" id="ARBA00008142"/>
    </source>
</evidence>
<keyword evidence="16" id="KW-1185">Reference proteome</keyword>
<dbReference type="PANTHER" id="PTHR46161:SF3">
    <property type="entry name" value="NUCLEOSIDE DIPHOSPHATE KINASE DDB_G0292928-RELATED"/>
    <property type="match status" value="1"/>
</dbReference>
<dbReference type="Proteomes" id="UP000001227">
    <property type="component" value="Chromosome"/>
</dbReference>
<dbReference type="EMBL" id="CP001102">
    <property type="protein sequence ID" value="ACE05884.1"/>
    <property type="molecule type" value="Genomic_DNA"/>
</dbReference>
<dbReference type="GO" id="GO:0046872">
    <property type="term" value="F:metal ion binding"/>
    <property type="evidence" value="ECO:0007669"/>
    <property type="project" value="UniProtKB-KW"/>
</dbReference>
<feature type="binding site" evidence="12">
    <location>
        <position position="96"/>
    </location>
    <ligand>
        <name>ATP</name>
        <dbReference type="ChEBI" id="CHEBI:30616"/>
    </ligand>
</feature>
<keyword evidence="10" id="KW-0460">Magnesium</keyword>
<dbReference type="NCBIfam" id="NF001908">
    <property type="entry name" value="PRK00668.1"/>
    <property type="match status" value="1"/>
</dbReference>
<evidence type="ECO:0000313" key="16">
    <source>
        <dbReference type="Proteomes" id="UP000001227"/>
    </source>
</evidence>
<dbReference type="HOGENOM" id="CLU_060216_6_3_10"/>
<dbReference type="AlphaFoldDB" id="B3ERN2"/>